<dbReference type="PANTHER" id="PTHR11748">
    <property type="entry name" value="D-LACTATE DEHYDROGENASE"/>
    <property type="match status" value="1"/>
</dbReference>
<proteinExistence type="predicted"/>
<dbReference type="PANTHER" id="PTHR11748:SF119">
    <property type="entry name" value="D-2-HYDROXYGLUTARATE DEHYDROGENASE"/>
    <property type="match status" value="1"/>
</dbReference>
<dbReference type="Pfam" id="PF01565">
    <property type="entry name" value="FAD_binding_4"/>
    <property type="match status" value="1"/>
</dbReference>
<dbReference type="Proteomes" id="UP001482513">
    <property type="component" value="Unassembled WGS sequence"/>
</dbReference>
<dbReference type="SUPFAM" id="SSF56176">
    <property type="entry name" value="FAD-binding/transporter-associated domain-like"/>
    <property type="match status" value="1"/>
</dbReference>
<evidence type="ECO:0000256" key="2">
    <source>
        <dbReference type="ARBA" id="ARBA00022827"/>
    </source>
</evidence>
<dbReference type="PROSITE" id="PS51387">
    <property type="entry name" value="FAD_PCMH"/>
    <property type="match status" value="1"/>
</dbReference>
<keyword evidence="1" id="KW-0285">Flavoprotein</keyword>
<accession>A0ABV0K7G5</accession>
<dbReference type="InterPro" id="IPR016166">
    <property type="entry name" value="FAD-bd_PCMH"/>
</dbReference>
<dbReference type="RefSeq" id="WP_190704158.1">
    <property type="nucleotide sequence ID" value="NZ_JAMPKX010000007.1"/>
</dbReference>
<dbReference type="SUPFAM" id="SSF55103">
    <property type="entry name" value="FAD-linked oxidases, C-terminal domain"/>
    <property type="match status" value="1"/>
</dbReference>
<evidence type="ECO:0000313" key="5">
    <source>
        <dbReference type="Proteomes" id="UP001482513"/>
    </source>
</evidence>
<comment type="caution">
    <text evidence="4">The sequence shown here is derived from an EMBL/GenBank/DDBJ whole genome shotgun (WGS) entry which is preliminary data.</text>
</comment>
<protein>
    <submittedName>
        <fullName evidence="4">FAD-binding oxidoreductase</fullName>
    </submittedName>
</protein>
<dbReference type="InterPro" id="IPR036318">
    <property type="entry name" value="FAD-bd_PCMH-like_sf"/>
</dbReference>
<sequence length="463" mass="50643">MTLARPVTDWDALAQAFGAIETIRDPNQREKLSKDYYYFSPVLQGQLANLVADLIVRPTSEAEVLAVAKVCVEARVPVTVRGAGTGNYGQCIPLEGGVVLDLSKMNAVKRVEPGVAWVEPGAKLSAIDKVTRESGWELRMYPSTYRTATIGGFIGGGSGGIGSITYGQLRDRGNLNAVRVVTFEDNPRIIELRGDEVQKVNHAYGTNGIITELEIPLGPAYPWAEVIVTFDDFMTAAHFGQALGDADGLIKKLISIHAWPIPSYFASLKPYLPEGKAAALLMVAEPSLALFGELVKEFGGTITYSKSAQEASKGAPLAEFTWNHTTLHARSVDPSLTYLQTLFPYDPKLERVQHFYEHFGDEVIMHLEYLRMGGNTIPAALQIVRYSTPERLAEVIRYHEDNGALIANPHTYLLEDGGMKKVDAVQVNFKAEVDPYGLLNPGKMRGWLERGKALPHGSSPASN</sequence>
<keyword evidence="5" id="KW-1185">Reference proteome</keyword>
<dbReference type="InterPro" id="IPR016169">
    <property type="entry name" value="FAD-bd_PCMH_sub2"/>
</dbReference>
<reference evidence="4 5" key="1">
    <citation type="submission" date="2022-04" db="EMBL/GenBank/DDBJ databases">
        <title>Positive selection, recombination, and allopatry shape intraspecific diversity of widespread and dominant cyanobacteria.</title>
        <authorList>
            <person name="Wei J."/>
            <person name="Shu W."/>
            <person name="Hu C."/>
        </authorList>
    </citation>
    <scope>NUCLEOTIDE SEQUENCE [LARGE SCALE GENOMIC DNA]</scope>
    <source>
        <strain evidence="4 5">DQ-A4</strain>
    </source>
</reference>
<evidence type="ECO:0000313" key="4">
    <source>
        <dbReference type="EMBL" id="MEP0948470.1"/>
    </source>
</evidence>
<gene>
    <name evidence="4" type="ORF">NC992_16410</name>
</gene>
<name>A0ABV0K7G5_9CYAN</name>
<dbReference type="Gene3D" id="3.30.465.10">
    <property type="match status" value="1"/>
</dbReference>
<evidence type="ECO:0000259" key="3">
    <source>
        <dbReference type="PROSITE" id="PS51387"/>
    </source>
</evidence>
<feature type="domain" description="FAD-binding PCMH-type" evidence="3">
    <location>
        <begin position="48"/>
        <end position="220"/>
    </location>
</feature>
<dbReference type="InterPro" id="IPR016164">
    <property type="entry name" value="FAD-linked_Oxase-like_C"/>
</dbReference>
<dbReference type="InterPro" id="IPR006094">
    <property type="entry name" value="Oxid_FAD_bind_N"/>
</dbReference>
<dbReference type="EMBL" id="JAMPKX010000007">
    <property type="protein sequence ID" value="MEP0948470.1"/>
    <property type="molecule type" value="Genomic_DNA"/>
</dbReference>
<evidence type="ECO:0000256" key="1">
    <source>
        <dbReference type="ARBA" id="ARBA00022630"/>
    </source>
</evidence>
<keyword evidence="2" id="KW-0274">FAD</keyword>
<organism evidence="4 5">
    <name type="scientific">Leptolyngbya subtilissima DQ-A4</name>
    <dbReference type="NCBI Taxonomy" id="2933933"/>
    <lineage>
        <taxon>Bacteria</taxon>
        <taxon>Bacillati</taxon>
        <taxon>Cyanobacteriota</taxon>
        <taxon>Cyanophyceae</taxon>
        <taxon>Leptolyngbyales</taxon>
        <taxon>Leptolyngbyaceae</taxon>
        <taxon>Leptolyngbya group</taxon>
        <taxon>Leptolyngbya</taxon>
    </lineage>
</organism>